<dbReference type="AlphaFoldDB" id="A0A2G8JYS1"/>
<dbReference type="GO" id="GO:0008610">
    <property type="term" value="P:lipid biosynthetic process"/>
    <property type="evidence" value="ECO:0007669"/>
    <property type="project" value="InterPro"/>
</dbReference>
<dbReference type="GO" id="GO:0016020">
    <property type="term" value="C:membrane"/>
    <property type="evidence" value="ECO:0007669"/>
    <property type="project" value="UniProtKB-SubCell"/>
</dbReference>
<feature type="transmembrane region" description="Helical" evidence="5">
    <location>
        <begin position="126"/>
        <end position="144"/>
    </location>
</feature>
<evidence type="ECO:0000313" key="8">
    <source>
        <dbReference type="Proteomes" id="UP000230750"/>
    </source>
</evidence>
<dbReference type="InterPro" id="IPR006694">
    <property type="entry name" value="Fatty_acid_hydroxylase"/>
</dbReference>
<reference evidence="7 8" key="1">
    <citation type="journal article" date="2017" name="PLoS Biol.">
        <title>The sea cucumber genome provides insights into morphological evolution and visceral regeneration.</title>
        <authorList>
            <person name="Zhang X."/>
            <person name="Sun L."/>
            <person name="Yuan J."/>
            <person name="Sun Y."/>
            <person name="Gao Y."/>
            <person name="Zhang L."/>
            <person name="Li S."/>
            <person name="Dai H."/>
            <person name="Hamel J.F."/>
            <person name="Liu C."/>
            <person name="Yu Y."/>
            <person name="Liu S."/>
            <person name="Lin W."/>
            <person name="Guo K."/>
            <person name="Jin S."/>
            <person name="Xu P."/>
            <person name="Storey K.B."/>
            <person name="Huan P."/>
            <person name="Zhang T."/>
            <person name="Zhou Y."/>
            <person name="Zhang J."/>
            <person name="Lin C."/>
            <person name="Li X."/>
            <person name="Xing L."/>
            <person name="Huo D."/>
            <person name="Sun M."/>
            <person name="Wang L."/>
            <person name="Mercier A."/>
            <person name="Li F."/>
            <person name="Yang H."/>
            <person name="Xiang J."/>
        </authorList>
    </citation>
    <scope>NUCLEOTIDE SEQUENCE [LARGE SCALE GENOMIC DNA]</scope>
    <source>
        <strain evidence="7">Shaxun</strain>
        <tissue evidence="7">Muscle</tissue>
    </source>
</reference>
<evidence type="ECO:0000313" key="7">
    <source>
        <dbReference type="EMBL" id="PIK40907.1"/>
    </source>
</evidence>
<dbReference type="Pfam" id="PF04116">
    <property type="entry name" value="FA_hydroxylase"/>
    <property type="match status" value="1"/>
</dbReference>
<dbReference type="GO" id="GO:0005506">
    <property type="term" value="F:iron ion binding"/>
    <property type="evidence" value="ECO:0007669"/>
    <property type="project" value="InterPro"/>
</dbReference>
<evidence type="ECO:0000256" key="5">
    <source>
        <dbReference type="SAM" id="Phobius"/>
    </source>
</evidence>
<sequence length="327" mass="37781">MVVDCLYHTAMSFKKKQVVEAMKRLFVPMIFVIAFRNSLTWHLQRFWGASGNVWESSYKNIAARFGEENIALYGAAVAVFIVYCLNSIIFEFVDLTGKPAILLKYKVQEDQNVPVPTKKLLKCFSVVMYNLTIINVPIFLLLHPLMKARGCSAAPEDLPTFRRVFFESMVFILAEEIGFYYMHRMMHHPYLYKRIHKIHHEWTAPVAAMAVYAHPLEHVLANMLPAILGPIIMGSHYATLCMWVAFALTVSQIQHSGYHLPFLPSPEAHDFHHLKFNYNFGAIGFLDRLHGTDSLFRKMKLHHRHLFLLSLMPASQQFPIEDKKILD</sequence>
<evidence type="ECO:0000256" key="2">
    <source>
        <dbReference type="ARBA" id="ARBA00022692"/>
    </source>
</evidence>
<gene>
    <name evidence="7" type="ORF">BSL78_22239</name>
</gene>
<keyword evidence="8" id="KW-1185">Reference proteome</keyword>
<feature type="transmembrane region" description="Helical" evidence="5">
    <location>
        <begin position="227"/>
        <end position="250"/>
    </location>
</feature>
<feature type="transmembrane region" description="Helical" evidence="5">
    <location>
        <begin position="164"/>
        <end position="182"/>
    </location>
</feature>
<keyword evidence="2 5" id="KW-0812">Transmembrane</keyword>
<dbReference type="Proteomes" id="UP000230750">
    <property type="component" value="Unassembled WGS sequence"/>
</dbReference>
<proteinExistence type="predicted"/>
<dbReference type="PANTHER" id="PTHR11863">
    <property type="entry name" value="STEROL DESATURASE"/>
    <property type="match status" value="1"/>
</dbReference>
<dbReference type="STRING" id="307972.A0A2G8JYS1"/>
<dbReference type="OrthoDB" id="408954at2759"/>
<dbReference type="InterPro" id="IPR050307">
    <property type="entry name" value="Sterol_Desaturase_Related"/>
</dbReference>
<keyword evidence="3 5" id="KW-1133">Transmembrane helix</keyword>
<feature type="domain" description="Fatty acid hydroxylase" evidence="6">
    <location>
        <begin position="169"/>
        <end position="292"/>
    </location>
</feature>
<protein>
    <recommendedName>
        <fullName evidence="6">Fatty acid hydroxylase domain-containing protein</fullName>
    </recommendedName>
</protein>
<comment type="caution">
    <text evidence="7">The sequence shown here is derived from an EMBL/GenBank/DDBJ whole genome shotgun (WGS) entry which is preliminary data.</text>
</comment>
<evidence type="ECO:0000256" key="1">
    <source>
        <dbReference type="ARBA" id="ARBA00004370"/>
    </source>
</evidence>
<name>A0A2G8JYS1_STIJA</name>
<organism evidence="7 8">
    <name type="scientific">Stichopus japonicus</name>
    <name type="common">Sea cucumber</name>
    <dbReference type="NCBI Taxonomy" id="307972"/>
    <lineage>
        <taxon>Eukaryota</taxon>
        <taxon>Metazoa</taxon>
        <taxon>Echinodermata</taxon>
        <taxon>Eleutherozoa</taxon>
        <taxon>Echinozoa</taxon>
        <taxon>Holothuroidea</taxon>
        <taxon>Aspidochirotacea</taxon>
        <taxon>Aspidochirotida</taxon>
        <taxon>Stichopodidae</taxon>
        <taxon>Apostichopus</taxon>
    </lineage>
</organism>
<accession>A0A2G8JYS1</accession>
<feature type="transmembrane region" description="Helical" evidence="5">
    <location>
        <begin position="70"/>
        <end position="93"/>
    </location>
</feature>
<evidence type="ECO:0000256" key="3">
    <source>
        <dbReference type="ARBA" id="ARBA00022989"/>
    </source>
</evidence>
<keyword evidence="4 5" id="KW-0472">Membrane</keyword>
<comment type="subcellular location">
    <subcellularLocation>
        <location evidence="1">Membrane</location>
    </subcellularLocation>
</comment>
<evidence type="ECO:0000259" key="6">
    <source>
        <dbReference type="Pfam" id="PF04116"/>
    </source>
</evidence>
<dbReference type="GO" id="GO:0016491">
    <property type="term" value="F:oxidoreductase activity"/>
    <property type="evidence" value="ECO:0007669"/>
    <property type="project" value="InterPro"/>
</dbReference>
<dbReference type="EMBL" id="MRZV01001073">
    <property type="protein sequence ID" value="PIK40907.1"/>
    <property type="molecule type" value="Genomic_DNA"/>
</dbReference>
<evidence type="ECO:0000256" key="4">
    <source>
        <dbReference type="ARBA" id="ARBA00023136"/>
    </source>
</evidence>